<proteinExistence type="predicted"/>
<reference evidence="1 2" key="1">
    <citation type="submission" date="2016-11" db="EMBL/GenBank/DDBJ databases">
        <authorList>
            <person name="Jaros S."/>
            <person name="Januszkiewicz K."/>
            <person name="Wedrychowicz H."/>
        </authorList>
    </citation>
    <scope>NUCLEOTIDE SEQUENCE [LARGE SCALE GENOMIC DNA]</scope>
    <source>
        <strain evidence="1 2">GAS95</strain>
    </source>
</reference>
<organism evidence="1 2">
    <name type="scientific">Paraburkholderia phenazinium</name>
    <dbReference type="NCBI Taxonomy" id="60549"/>
    <lineage>
        <taxon>Bacteria</taxon>
        <taxon>Pseudomonadati</taxon>
        <taxon>Pseudomonadota</taxon>
        <taxon>Betaproteobacteria</taxon>
        <taxon>Burkholderiales</taxon>
        <taxon>Burkholderiaceae</taxon>
        <taxon>Paraburkholderia</taxon>
    </lineage>
</organism>
<name>A0A1N6L0E1_9BURK</name>
<dbReference type="AlphaFoldDB" id="A0A1N6L0E1"/>
<gene>
    <name evidence="1" type="ORF">SAMN05444165_5476</name>
</gene>
<dbReference type="EMBL" id="FSRU01000002">
    <property type="protein sequence ID" value="SIO62242.1"/>
    <property type="molecule type" value="Genomic_DNA"/>
</dbReference>
<keyword evidence="2" id="KW-1185">Reference proteome</keyword>
<sequence>MMDMRSWYREIGMLLNEYRRLAAWLGRAIHKAPVDTTTPAATTSSAFDFDPMWHGDHWQNLLSSPMDARHYVMEDWSVVTDTDFETAGLAAQIR</sequence>
<dbReference type="Proteomes" id="UP000185151">
    <property type="component" value="Unassembled WGS sequence"/>
</dbReference>
<protein>
    <submittedName>
        <fullName evidence="1">Uncharacterized protein</fullName>
    </submittedName>
</protein>
<evidence type="ECO:0000313" key="1">
    <source>
        <dbReference type="EMBL" id="SIO62242.1"/>
    </source>
</evidence>
<accession>A0A1N6L0E1</accession>
<evidence type="ECO:0000313" key="2">
    <source>
        <dbReference type="Proteomes" id="UP000185151"/>
    </source>
</evidence>